<dbReference type="GO" id="GO:0006508">
    <property type="term" value="P:proteolysis"/>
    <property type="evidence" value="ECO:0007669"/>
    <property type="project" value="UniProtKB-KW"/>
</dbReference>
<organism evidence="5 6">
    <name type="scientific">Orientia chuto str. Dubai</name>
    <dbReference type="NCBI Taxonomy" id="1359168"/>
    <lineage>
        <taxon>Bacteria</taxon>
        <taxon>Pseudomonadati</taxon>
        <taxon>Pseudomonadota</taxon>
        <taxon>Alphaproteobacteria</taxon>
        <taxon>Rickettsiales</taxon>
        <taxon>Rickettsiaceae</taxon>
        <taxon>Rickettsieae</taxon>
        <taxon>Orientia</taxon>
    </lineage>
</organism>
<dbReference type="OrthoDB" id="7160862at2"/>
<keyword evidence="6" id="KW-1185">Reference proteome</keyword>
<gene>
    <name evidence="5" type="ORF">OCHUTO_0654</name>
</gene>
<keyword evidence="1 5" id="KW-0645">Protease</keyword>
<dbReference type="InterPro" id="IPR054759">
    <property type="entry name" value="RickCE_cat"/>
</dbReference>
<dbReference type="PATRIC" id="fig|1359168.3.peg.262"/>
<evidence type="ECO:0000313" key="6">
    <source>
        <dbReference type="Proteomes" id="UP000033616"/>
    </source>
</evidence>
<dbReference type="EMBL" id="LANP01000015">
    <property type="protein sequence ID" value="KJV55946.1"/>
    <property type="molecule type" value="Genomic_DNA"/>
</dbReference>
<dbReference type="InterPro" id="IPR003653">
    <property type="entry name" value="Peptidase_C48_C"/>
</dbReference>
<keyword evidence="2" id="KW-0378">Hydrolase</keyword>
<accession>A0A0F3MJW3</accession>
<dbReference type="SUPFAM" id="SSF54001">
    <property type="entry name" value="Cysteine proteinases"/>
    <property type="match status" value="1"/>
</dbReference>
<sequence>MKPSIFNNPQYLYSEDDINALLKHHLGWDEGITIIQHVALNESELLEQTLQQTLSDITSGPYEQAVIPLHSGNNHWLAMAIKKGTNNEIVISYNDPLGGSIYNKAPLIECINKLCPDAKINDLKIAQQTNSYDCGPFVVDNLIKMSQEKTILNTEEAAQQAIDLRASQTKFLVKHEAIIDAASAFATLLLENNTQITESTLVNKIFDSKFLSVEEKELLANNLLDNDYIKKNKSLTKGSLTTALASTNFIKQNHDILSEYLLPEILLSTDPSLASIRRYYEDRAEERVTSKSIQSGKSLENLQVDTTRAKSISIEDTLQKLTEVEQNLELELKHIEDRIQKRAVSKPIQSEKSLENLQVDTTRAKPISIEDTLRKLNEVEKNLELELRHIEDKIQKRAVGKPIQSEQNLENLQVADASTISREEALQKIKEIKEKLEIELKYIKGRIVSELMQIVKNENGRVDCSSPDFKEAVNSLLNSKAKEAPSFAIVEQRINKMLTQAQEQIQSIGKDDISAIKLKLNAERITLESQLSNNEATQKLINQRIKEDVLRAMPFFGENKDFAALQENLAPFIKLPDNSYSLLKSNEKRHPFCDIVCANAVKAFAIKGEGYLTQNSCEVNLTEDNLKNFEKAVTDDINSLVSKKDPASKFKEAANIVLNKTAKIKAELQEVKDELKVKLKHIKGRIIHKLMTVVKNNNGQVNCNSNAFQAEVSSLLYAQAKTAFSFAMAAQEFIKSLEKQKISSEVVNAAESILNTEQSKFKSQLSNSEEVKKLITKKIKNEALDSITFAIPISKVREHCKKIIAPFMRLPNNSYSFLRAKQIGNPLYDIVSANALKFFTSPGDKKEQEVSQPNYITSEDQQNLTPDNLKNFEKAVTADISSLAKTLNIVPEFSPVSEVAAKIKKDLSTTKVDSAAVNLQDKLSKSKIQEVEEKITIELKYIKGRIVGELMQIVKNENGRVDCSSPDFKEAVNSLLNSKAKEAPSFAMVEQRVHKMLGLLQEQHVNKEEIKALESKLIDARKVLELQLSNNEDMQALINQRVKEDALCAIPFFGGNENFDLLKEKVSSYVTLPDNSYSLLNLNHKKHPFCDIIGANALKYFATSHGAEYLDDKCMEKLTTENLEAFAKATNKDIDILTSREVTLDVSDLKPYILNTPSPDPIADYMILERQIHTPGLKKLYNDLQASQQLSLSEIEQKHTRSLLEDLAEASKLPSIRATGLPEFEEGFYGEGNKKPEDRSAKYVDFIKKYSELQDSMGCVAKCSAQALLQFTKSTQDFNTLKQAVQSSIDNFKNSNDAQSKLDFNRAPILYKGPDNIVKEITLQELQESKDIPLSGEQREFIASSWQQGTFRAGNTAIYSRKKSATKGFGMIFDAEGRGDIFIDASDGVKVHSIYSTTFAESPDYPEVRKPFFDSALSVDISNMNGDKFIPGCSVTPKILVNMHKSELAVDILDIPQEVKVTRSQALQEIENVKRDFVSGALHMVCSQYKAKDVSSKLSQEDLDTSCSRGWNSIKEMIGEDQALSSIIKELYSQNHDDSVIVENILDVATRAMSSEVELPPKSDPLTLKKVVEQFCKIQADPILREQLASQCLDLFFSKQQGDLGNQDIQASIDEEVASILSPLCSSKSETARLKKNVSAMVQKLVSQHNTGQGWSGAWKSFKQLVSSVIEYLTGKSSRLQKFMASYPKISQSLKKHLSAKPSLEHSVSSESINNLDTIVTSKSRRHSTGNINAR</sequence>
<proteinExistence type="predicted"/>
<evidence type="ECO:0000259" key="4">
    <source>
        <dbReference type="PROSITE" id="PS50600"/>
    </source>
</evidence>
<dbReference type="Pfam" id="PF22179">
    <property type="entry name" value="RickCE_cat"/>
    <property type="match status" value="1"/>
</dbReference>
<dbReference type="RefSeq" id="WP_052694629.1">
    <property type="nucleotide sequence ID" value="NZ_LANP01000015.1"/>
</dbReference>
<keyword evidence="3" id="KW-0175">Coiled coil</keyword>
<evidence type="ECO:0000256" key="2">
    <source>
        <dbReference type="ARBA" id="ARBA00022801"/>
    </source>
</evidence>
<name>A0A0F3MJW3_9RICK</name>
<dbReference type="InterPro" id="IPR038765">
    <property type="entry name" value="Papain-like_cys_pep_sf"/>
</dbReference>
<evidence type="ECO:0000313" key="5">
    <source>
        <dbReference type="EMBL" id="KJV55946.1"/>
    </source>
</evidence>
<feature type="coiled-coil region" evidence="3">
    <location>
        <begin position="369"/>
        <end position="396"/>
    </location>
</feature>
<dbReference type="PROSITE" id="PS50600">
    <property type="entry name" value="ULP_PROTEASE"/>
    <property type="match status" value="1"/>
</dbReference>
<dbReference type="GO" id="GO:0008234">
    <property type="term" value="F:cysteine-type peptidase activity"/>
    <property type="evidence" value="ECO:0007669"/>
    <property type="project" value="InterPro"/>
</dbReference>
<dbReference type="Proteomes" id="UP000033616">
    <property type="component" value="Unassembled WGS sequence"/>
</dbReference>
<feature type="domain" description="Ubiquitin-like protease family profile" evidence="4">
    <location>
        <begin position="1"/>
        <end position="145"/>
    </location>
</feature>
<comment type="caution">
    <text evidence="5">The sequence shown here is derived from an EMBL/GenBank/DDBJ whole genome shotgun (WGS) entry which is preliminary data.</text>
</comment>
<protein>
    <submittedName>
        <fullName evidence="5">Ulp1 protease family, C-terminal catalytic domain protein</fullName>
    </submittedName>
</protein>
<dbReference type="Gene3D" id="3.40.395.10">
    <property type="entry name" value="Adenoviral Proteinase, Chain A"/>
    <property type="match status" value="1"/>
</dbReference>
<evidence type="ECO:0000256" key="3">
    <source>
        <dbReference type="SAM" id="Coils"/>
    </source>
</evidence>
<feature type="coiled-coil region" evidence="3">
    <location>
        <begin position="658"/>
        <end position="685"/>
    </location>
</feature>
<reference evidence="5 6" key="1">
    <citation type="submission" date="2015-02" db="EMBL/GenBank/DDBJ databases">
        <title>Genome Sequencing of Rickettsiales.</title>
        <authorList>
            <person name="Daugherty S.C."/>
            <person name="Su Q."/>
            <person name="Abolude K."/>
            <person name="Beier-Sexton M."/>
            <person name="Carlyon J.A."/>
            <person name="Carter R."/>
            <person name="Day N.P."/>
            <person name="Dumler S.J."/>
            <person name="Dyachenko V."/>
            <person name="Godinez A."/>
            <person name="Kurtti T.J."/>
            <person name="Lichay M."/>
            <person name="Mullins K.E."/>
            <person name="Ott S."/>
            <person name="Pappas-Brown V."/>
            <person name="Paris D.H."/>
            <person name="Patel P."/>
            <person name="Richards A.L."/>
            <person name="Sadzewicz L."/>
            <person name="Sears K."/>
            <person name="Seidman D."/>
            <person name="Sengamalay N."/>
            <person name="Stenos J."/>
            <person name="Tallon L.J."/>
            <person name="Vincent G."/>
            <person name="Fraser C.M."/>
            <person name="Munderloh U."/>
            <person name="Dunning-Hotopp J.C."/>
        </authorList>
    </citation>
    <scope>NUCLEOTIDE SEQUENCE [LARGE SCALE GENOMIC DNA]</scope>
    <source>
        <strain evidence="5 6">Fuller</strain>
    </source>
</reference>
<evidence type="ECO:0000256" key="1">
    <source>
        <dbReference type="ARBA" id="ARBA00022670"/>
    </source>
</evidence>